<evidence type="ECO:0000256" key="3">
    <source>
        <dbReference type="ARBA" id="ARBA00022729"/>
    </source>
</evidence>
<evidence type="ECO:0000256" key="1">
    <source>
        <dbReference type="ARBA" id="ARBA00004389"/>
    </source>
</evidence>
<keyword evidence="3" id="KW-0732">Signal</keyword>
<evidence type="ECO:0000256" key="6">
    <source>
        <dbReference type="ARBA" id="ARBA00022989"/>
    </source>
</evidence>
<keyword evidence="11" id="KW-1185">Reference proteome</keyword>
<evidence type="ECO:0000259" key="9">
    <source>
        <dbReference type="Pfam" id="PF00085"/>
    </source>
</evidence>
<evidence type="ECO:0000256" key="7">
    <source>
        <dbReference type="ARBA" id="ARBA00023157"/>
    </source>
</evidence>
<evidence type="ECO:0000313" key="10">
    <source>
        <dbReference type="EMBL" id="KAF7997438.1"/>
    </source>
</evidence>
<keyword evidence="6" id="KW-0812">Transmembrane</keyword>
<proteinExistence type="predicted"/>
<evidence type="ECO:0000256" key="4">
    <source>
        <dbReference type="ARBA" id="ARBA00022824"/>
    </source>
</evidence>
<dbReference type="SUPFAM" id="SSF52833">
    <property type="entry name" value="Thioredoxin-like"/>
    <property type="match status" value="1"/>
</dbReference>
<protein>
    <recommendedName>
        <fullName evidence="9">Thioredoxin domain-containing protein</fullName>
    </recommendedName>
</protein>
<sequence length="157" mass="18213">MKFVNKIERYAPWCPACKDLNPTWNYLGDIKKDLGIYVGKVDVTALPTIYHVTDGLFRQYKSPRDKDSLVEFVRAKTWTKVEPIPSWKSLTSIQMSRRKSSKNSTELLQSLSSSSLVQARSHQVEVLERHLDELSISFDEVKNENIKLKKIIEKEKK</sequence>
<dbReference type="GO" id="GO:0005789">
    <property type="term" value="C:endoplasmic reticulum membrane"/>
    <property type="evidence" value="ECO:0007669"/>
    <property type="project" value="UniProtKB-SubCell"/>
</dbReference>
<dbReference type="GO" id="GO:0015036">
    <property type="term" value="F:disulfide oxidoreductase activity"/>
    <property type="evidence" value="ECO:0007669"/>
    <property type="project" value="TreeGrafter"/>
</dbReference>
<dbReference type="Proteomes" id="UP000639338">
    <property type="component" value="Unassembled WGS sequence"/>
</dbReference>
<evidence type="ECO:0000313" key="11">
    <source>
        <dbReference type="Proteomes" id="UP000639338"/>
    </source>
</evidence>
<dbReference type="InterPro" id="IPR036249">
    <property type="entry name" value="Thioredoxin-like_sf"/>
</dbReference>
<organism evidence="10 11">
    <name type="scientific">Aphidius gifuensis</name>
    <name type="common">Parasitoid wasp</name>
    <dbReference type="NCBI Taxonomy" id="684658"/>
    <lineage>
        <taxon>Eukaryota</taxon>
        <taxon>Metazoa</taxon>
        <taxon>Ecdysozoa</taxon>
        <taxon>Arthropoda</taxon>
        <taxon>Hexapoda</taxon>
        <taxon>Insecta</taxon>
        <taxon>Pterygota</taxon>
        <taxon>Neoptera</taxon>
        <taxon>Endopterygota</taxon>
        <taxon>Hymenoptera</taxon>
        <taxon>Apocrita</taxon>
        <taxon>Ichneumonoidea</taxon>
        <taxon>Braconidae</taxon>
        <taxon>Aphidiinae</taxon>
        <taxon>Aphidius</taxon>
    </lineage>
</organism>
<dbReference type="Gene3D" id="3.40.30.10">
    <property type="entry name" value="Glutaredoxin"/>
    <property type="match status" value="1"/>
</dbReference>
<gene>
    <name evidence="10" type="ORF">HCN44_006009</name>
</gene>
<dbReference type="Pfam" id="PF00085">
    <property type="entry name" value="Thioredoxin"/>
    <property type="match status" value="1"/>
</dbReference>
<feature type="domain" description="Thioredoxin" evidence="9">
    <location>
        <begin position="7"/>
        <end position="49"/>
    </location>
</feature>
<keyword evidence="4" id="KW-0256">Endoplasmic reticulum</keyword>
<evidence type="ECO:0000256" key="5">
    <source>
        <dbReference type="ARBA" id="ARBA00022982"/>
    </source>
</evidence>
<accession>A0A834Y1F2</accession>
<reference evidence="10 11" key="1">
    <citation type="submission" date="2020-08" db="EMBL/GenBank/DDBJ databases">
        <title>Aphidius gifuensis genome sequencing and assembly.</title>
        <authorList>
            <person name="Du Z."/>
        </authorList>
    </citation>
    <scope>NUCLEOTIDE SEQUENCE [LARGE SCALE GENOMIC DNA]</scope>
    <source>
        <strain evidence="10">YNYX2018</strain>
        <tissue evidence="10">Adults</tissue>
    </source>
</reference>
<keyword evidence="6" id="KW-0472">Membrane</keyword>
<evidence type="ECO:0000256" key="8">
    <source>
        <dbReference type="ARBA" id="ARBA00023284"/>
    </source>
</evidence>
<keyword evidence="7" id="KW-1015">Disulfide bond</keyword>
<dbReference type="InterPro" id="IPR052454">
    <property type="entry name" value="TMX_domain-containing"/>
</dbReference>
<dbReference type="InterPro" id="IPR013766">
    <property type="entry name" value="Thioredoxin_domain"/>
</dbReference>
<dbReference type="EMBL" id="JACMRX010000001">
    <property type="protein sequence ID" value="KAF7997438.1"/>
    <property type="molecule type" value="Genomic_DNA"/>
</dbReference>
<name>A0A834Y1F2_APHGI</name>
<dbReference type="AlphaFoldDB" id="A0A834Y1F2"/>
<keyword evidence="8" id="KW-0676">Redox-active center</keyword>
<dbReference type="PANTHER" id="PTHR46107">
    <property type="entry name" value="DUMPY: SHORTER THAN WILD-TYPE"/>
    <property type="match status" value="1"/>
</dbReference>
<dbReference type="OrthoDB" id="7869097at2759"/>
<keyword evidence="5" id="KW-0249">Electron transport</keyword>
<comment type="subcellular location">
    <subcellularLocation>
        <location evidence="1">Endoplasmic reticulum membrane</location>
        <topology evidence="1">Single-pass membrane protein</topology>
    </subcellularLocation>
</comment>
<dbReference type="PANTHER" id="PTHR46107:SF3">
    <property type="entry name" value="THIOREDOXIN DOMAIN-CONTAINING PROTEIN"/>
    <property type="match status" value="1"/>
</dbReference>
<comment type="caution">
    <text evidence="10">The sequence shown here is derived from an EMBL/GenBank/DDBJ whole genome shotgun (WGS) entry which is preliminary data.</text>
</comment>
<keyword evidence="2" id="KW-0813">Transport</keyword>
<evidence type="ECO:0000256" key="2">
    <source>
        <dbReference type="ARBA" id="ARBA00022448"/>
    </source>
</evidence>
<keyword evidence="6" id="KW-1133">Transmembrane helix</keyword>